<comment type="caution">
    <text evidence="19">The sequence shown here is derived from an EMBL/GenBank/DDBJ whole genome shotgun (WGS) entry which is preliminary data.</text>
</comment>
<dbReference type="GO" id="GO:0008854">
    <property type="term" value="F:exodeoxyribonuclease V activity"/>
    <property type="evidence" value="ECO:0007669"/>
    <property type="project" value="UniProtKB-EC"/>
</dbReference>
<organism evidence="19 20">
    <name type="scientific">Arenimonas metalli CF5-1</name>
    <dbReference type="NCBI Taxonomy" id="1384056"/>
    <lineage>
        <taxon>Bacteria</taxon>
        <taxon>Pseudomonadati</taxon>
        <taxon>Pseudomonadota</taxon>
        <taxon>Gammaproteobacteria</taxon>
        <taxon>Lysobacterales</taxon>
        <taxon>Lysobacteraceae</taxon>
        <taxon>Arenimonas</taxon>
    </lineage>
</organism>
<dbReference type="Pfam" id="PF12705">
    <property type="entry name" value="PDDEXK_1"/>
    <property type="match status" value="1"/>
</dbReference>
<evidence type="ECO:0000256" key="10">
    <source>
        <dbReference type="ARBA" id="ARBA00023125"/>
    </source>
</evidence>
<protein>
    <recommendedName>
        <fullName evidence="15">RecBCD enzyme subunit RecB</fullName>
        <ecNumber evidence="15">3.1.11.5</ecNumber>
        <ecNumber evidence="15">5.6.2.4</ecNumber>
    </recommendedName>
    <alternativeName>
        <fullName evidence="15">DNA 3'-5' helicase subunit RecB</fullName>
    </alternativeName>
    <alternativeName>
        <fullName evidence="15">Exonuclease V subunit RecB</fullName>
        <shortName evidence="15">ExoV subunit RecB</shortName>
    </alternativeName>
    <alternativeName>
        <fullName evidence="15">Helicase/nuclease RecBCD subunit RecB</fullName>
    </alternativeName>
</protein>
<evidence type="ECO:0000256" key="9">
    <source>
        <dbReference type="ARBA" id="ARBA00022842"/>
    </source>
</evidence>
<keyword evidence="5 15" id="KW-0378">Hydrolase</keyword>
<feature type="binding site" evidence="15">
    <location>
        <position position="1074"/>
    </location>
    <ligand>
        <name>Mg(2+)</name>
        <dbReference type="ChEBI" id="CHEBI:18420"/>
    </ligand>
</feature>
<evidence type="ECO:0000256" key="7">
    <source>
        <dbReference type="ARBA" id="ARBA00022839"/>
    </source>
</evidence>
<evidence type="ECO:0000256" key="5">
    <source>
        <dbReference type="ARBA" id="ARBA00022801"/>
    </source>
</evidence>
<evidence type="ECO:0000256" key="13">
    <source>
        <dbReference type="ARBA" id="ARBA00034617"/>
    </source>
</evidence>
<evidence type="ECO:0000256" key="11">
    <source>
        <dbReference type="ARBA" id="ARBA00023204"/>
    </source>
</evidence>
<dbReference type="Gene3D" id="1.10.3170.10">
    <property type="entry name" value="Recbcd, chain B, domain 2"/>
    <property type="match status" value="1"/>
</dbReference>
<dbReference type="Gene3D" id="3.90.320.10">
    <property type="match status" value="1"/>
</dbReference>
<dbReference type="GO" id="GO:0003677">
    <property type="term" value="F:DNA binding"/>
    <property type="evidence" value="ECO:0007669"/>
    <property type="project" value="UniProtKB-UniRule"/>
</dbReference>
<dbReference type="InterPro" id="IPR011604">
    <property type="entry name" value="PDDEXK-like_dom_sf"/>
</dbReference>
<keyword evidence="7 15" id="KW-0269">Exonuclease</keyword>
<keyword evidence="12 15" id="KW-0413">Isomerase</keyword>
<dbReference type="PATRIC" id="fig|1384056.3.peg.1332"/>
<evidence type="ECO:0000256" key="2">
    <source>
        <dbReference type="ARBA" id="ARBA00022723"/>
    </source>
</evidence>
<dbReference type="STRING" id="1384056.N787_10560"/>
<dbReference type="Pfam" id="PF00580">
    <property type="entry name" value="UvrD-helicase"/>
    <property type="match status" value="2"/>
</dbReference>
<dbReference type="EC" id="3.1.11.5" evidence="15"/>
<feature type="domain" description="UvrD-like helicase ATP-binding" evidence="17">
    <location>
        <begin position="4"/>
        <end position="442"/>
    </location>
</feature>
<dbReference type="Proteomes" id="UP000029393">
    <property type="component" value="Unassembled WGS sequence"/>
</dbReference>
<dbReference type="GO" id="GO:0009338">
    <property type="term" value="C:exodeoxyribonuclease V complex"/>
    <property type="evidence" value="ECO:0007669"/>
    <property type="project" value="TreeGrafter"/>
</dbReference>
<keyword evidence="1 15" id="KW-0540">Nuclease</keyword>
<comment type="catalytic activity">
    <reaction evidence="14 15">
        <text>ATP + H2O = ADP + phosphate + H(+)</text>
        <dbReference type="Rhea" id="RHEA:13065"/>
        <dbReference type="ChEBI" id="CHEBI:15377"/>
        <dbReference type="ChEBI" id="CHEBI:15378"/>
        <dbReference type="ChEBI" id="CHEBI:30616"/>
        <dbReference type="ChEBI" id="CHEBI:43474"/>
        <dbReference type="ChEBI" id="CHEBI:456216"/>
        <dbReference type="EC" id="5.6.2.4"/>
    </reaction>
</comment>
<feature type="domain" description="UvrD-like helicase C-terminal" evidence="18">
    <location>
        <begin position="464"/>
        <end position="734"/>
    </location>
</feature>
<comment type="catalytic activity">
    <reaction evidence="13 15">
        <text>Couples ATP hydrolysis with the unwinding of duplex DNA by translocating in the 3'-5' direction.</text>
        <dbReference type="EC" id="5.6.2.4"/>
    </reaction>
</comment>
<dbReference type="OrthoDB" id="9810135at2"/>
<dbReference type="HAMAP" id="MF_01485">
    <property type="entry name" value="RecB"/>
    <property type="match status" value="1"/>
</dbReference>
<dbReference type="InterPro" id="IPR000212">
    <property type="entry name" value="DNA_helicase_UvrD/REP"/>
</dbReference>
<dbReference type="InterPro" id="IPR011335">
    <property type="entry name" value="Restrct_endonuc-II-like"/>
</dbReference>
<keyword evidence="4 15" id="KW-0227">DNA damage</keyword>
<keyword evidence="20" id="KW-1185">Reference proteome</keyword>
<dbReference type="CDD" id="cd22352">
    <property type="entry name" value="RecB_C-like"/>
    <property type="match status" value="1"/>
</dbReference>
<dbReference type="GO" id="GO:0000287">
    <property type="term" value="F:magnesium ion binding"/>
    <property type="evidence" value="ECO:0007669"/>
    <property type="project" value="UniProtKB-UniRule"/>
</dbReference>
<dbReference type="Pfam" id="PF13361">
    <property type="entry name" value="UvrD_C"/>
    <property type="match status" value="1"/>
</dbReference>
<comment type="cofactor">
    <cofactor evidence="15">
        <name>Mg(2+)</name>
        <dbReference type="ChEBI" id="CHEBI:18420"/>
    </cofactor>
    <text evidence="15">Binds 1 Mg(2+) ion per subunit.</text>
</comment>
<comment type="domain">
    <text evidence="15">The C-terminal domain has nuclease activity and interacts with RecD. It interacts with RecA, facilitating its loading onto ssDNA.</text>
</comment>
<evidence type="ECO:0000256" key="15">
    <source>
        <dbReference type="HAMAP-Rule" id="MF_01485"/>
    </source>
</evidence>
<feature type="region of interest" description="Nuclease activity, interacts with RecD and RecA" evidence="15">
    <location>
        <begin position="890"/>
        <end position="1172"/>
    </location>
</feature>
<evidence type="ECO:0000259" key="18">
    <source>
        <dbReference type="PROSITE" id="PS51217"/>
    </source>
</evidence>
<reference evidence="19 20" key="1">
    <citation type="submission" date="2013-09" db="EMBL/GenBank/DDBJ databases">
        <title>Genome sequencing of Arenimonas metalli.</title>
        <authorList>
            <person name="Chen F."/>
            <person name="Wang G."/>
        </authorList>
    </citation>
    <scope>NUCLEOTIDE SEQUENCE [LARGE SCALE GENOMIC DNA]</scope>
    <source>
        <strain evidence="19 20">CF5-1</strain>
    </source>
</reference>
<evidence type="ECO:0000256" key="3">
    <source>
        <dbReference type="ARBA" id="ARBA00022741"/>
    </source>
</evidence>
<comment type="function">
    <text evidence="15">A helicase/nuclease that prepares dsDNA breaks (DSB) for recombinational DNA repair. Binds to DSBs and unwinds DNA via a highly rapid and processive ATP-dependent bidirectional helicase activity. Unwinds dsDNA until it encounters a Chi (crossover hotspot instigator) sequence from the 3' direction. Cuts ssDNA a few nucleotides 3' to the Chi site. The properties and activities of the enzyme are changed at Chi. The Chi-altered holoenzyme produces a long 3'-ssDNA overhang and facilitates RecA-binding to the ssDNA for homologous DNA recombination and repair. Holoenzyme degrades any linearized DNA that is unable to undergo homologous recombination. In the holoenzyme this subunit contributes ATPase, 3'-5' helicase, exonuclease activity and loads RecA onto ssDNA.</text>
</comment>
<dbReference type="InterPro" id="IPR004586">
    <property type="entry name" value="RecB"/>
</dbReference>
<feature type="binding site" evidence="15">
    <location>
        <position position="946"/>
    </location>
    <ligand>
        <name>Mg(2+)</name>
        <dbReference type="ChEBI" id="CHEBI:18420"/>
    </ligand>
</feature>
<dbReference type="AlphaFoldDB" id="A0A091B1L2"/>
<proteinExistence type="inferred from homology"/>
<dbReference type="SUPFAM" id="SSF52540">
    <property type="entry name" value="P-loop containing nucleoside triphosphate hydrolases"/>
    <property type="match status" value="1"/>
</dbReference>
<comment type="domain">
    <text evidence="15">The N-terminal DNA-binding domain is a ssDNA-dependent ATPase and has ATP-dependent 3'-5' helicase function. This domain interacts with RecC.</text>
</comment>
<evidence type="ECO:0000256" key="8">
    <source>
        <dbReference type="ARBA" id="ARBA00022840"/>
    </source>
</evidence>
<dbReference type="InterPro" id="IPR027417">
    <property type="entry name" value="P-loop_NTPase"/>
</dbReference>
<feature type="binding site" evidence="16">
    <location>
        <begin position="25"/>
        <end position="32"/>
    </location>
    <ligand>
        <name>ATP</name>
        <dbReference type="ChEBI" id="CHEBI:30616"/>
    </ligand>
</feature>
<dbReference type="EMBL" id="AVCK01000016">
    <property type="protein sequence ID" value="KFN46463.1"/>
    <property type="molecule type" value="Genomic_DNA"/>
</dbReference>
<evidence type="ECO:0000256" key="14">
    <source>
        <dbReference type="ARBA" id="ARBA00048988"/>
    </source>
</evidence>
<dbReference type="EC" id="5.6.2.4" evidence="15"/>
<keyword evidence="2 15" id="KW-0479">Metal-binding</keyword>
<comment type="miscellaneous">
    <text evidence="15">In the RecBCD complex, RecB has a slow 3'-5' helicase, an exonuclease activity and loads RecA onto ssDNA, RecD has a fast 5'-3' helicase activity, while RecC stimulates the ATPase and processivity of the RecB helicase and contributes to recognition of the Chi site.</text>
</comment>
<comment type="similarity">
    <text evidence="15">Belongs to the helicase family. UvrD subfamily.</text>
</comment>
<feature type="region of interest" description="DNA-binding and helicase activity, interacts with RecC" evidence="15">
    <location>
        <begin position="1"/>
        <end position="841"/>
    </location>
</feature>
<keyword evidence="9 15" id="KW-0460">Magnesium</keyword>
<evidence type="ECO:0000313" key="20">
    <source>
        <dbReference type="Proteomes" id="UP000029393"/>
    </source>
</evidence>
<dbReference type="GO" id="GO:0005829">
    <property type="term" value="C:cytosol"/>
    <property type="evidence" value="ECO:0007669"/>
    <property type="project" value="TreeGrafter"/>
</dbReference>
<keyword evidence="3 15" id="KW-0547">Nucleotide-binding</keyword>
<sequence>MSGAVRVAHWRELPLEGDGRALVEASAGTGKTWTIGVLYLRLLLESAPRRGVEQIVVTTFTEAAAQELRERLRRRLVDALHQLDAGAPEGEPAEDAAWLAARWVDGERRAEDRRRLQLALADFDRAPVGTLHRLCRRILAEHPLEGGTGFEPGEPTADQALMDELARDAWRVLQQGEDITALDDAGLEDIKLSTFGKTLSKLMRPGVRIEADGEDIAAISAQLPPDVPERLREVVADVSWFTRKNATLRTGLAALAELLDGGREWPKEDHLDRIVRWDIAGQVAPARVEAFDSIPAIAAIRGVGGRWLAARHLPKLRFWRDVVAMAARWRDERLAARGQTTFDEMIRQAHAALLARPALADALYADWPVALVDEFQDTDAQQYGILDRLYRDADGAPRGRLVMIGDPKQAIYAFRGGDIHAYRRASLDASHLLSLDTNHRSSRALVAAMNALYEGAGTALGRGEHADIHYTPVKASDRQDKTPLLQARQPVERPLVLHHLADDPGTQAARRRRALDACADHVAQLLAPGAHAIGTEPLQPGDIAVLLPRNDDIVALRHRLQARGVPCVGGARDSVFAGDWAFELDVVLHGLLAEDDEAALRAALLTRLWGGTLASLEALDADPAGWDAIAARRRQLRELWRRRGVLAVVQLLATDAAGRLLAHPTGERDLTDLRHLGELLQRQAERSAGPRELLAWLADQRAGDDEGDAADERQLRIESDARRVQLMTLHRSKGLEFNIVLLPLMWAQETTQIHTPYLVPRDGLPGKVVAFDPAARERLAWDTQDERFRLLYVALTRAVHACHVYTLSPDRVPSVEAKAAKAPPVDPQRAPLDAMMAALLELPRERLPGIAWQDGWPRGAASRASVPVAAEPSRRALVPPAAARLRQRLSFSSLVGGIRRVTEEAPADDEAELPVLEPAAQAVEPPHPALLALAGARGTAFGNALHAAFELRDHGQPLAAQSALVLGQLEAFGVDSDTPLPELAGALAARMDAALAAELWPGLSLGAVPPDAQRAEMAFHFALDDARASALRAACAAHGEPGLVPAMSLERLRGLMTGKIDLVFGHAGRFHVLDYKGNWLGERLADYTGEALRAAMDHSHYRLQALLYSVAVHRLLSQRVPGYSPAAHLGDYVYLFVRGAGLAPGAGVFRERFDDALLHAVDAVLAARGEAA</sequence>
<evidence type="ECO:0000256" key="12">
    <source>
        <dbReference type="ARBA" id="ARBA00023235"/>
    </source>
</evidence>
<gene>
    <name evidence="15" type="primary">recB</name>
    <name evidence="19" type="ORF">N787_10560</name>
</gene>
<evidence type="ECO:0000256" key="4">
    <source>
        <dbReference type="ARBA" id="ARBA00022763"/>
    </source>
</evidence>
<dbReference type="GO" id="GO:0000724">
    <property type="term" value="P:double-strand break repair via homologous recombination"/>
    <property type="evidence" value="ECO:0007669"/>
    <property type="project" value="UniProtKB-UniRule"/>
</dbReference>
<comment type="catalytic activity">
    <reaction evidence="15">
        <text>Exonucleolytic cleavage (in the presence of ATP) in either 5'- to 3'- or 3'- to 5'-direction to yield 5'-phosphooligonucleotides.</text>
        <dbReference type="EC" id="3.1.11.5"/>
    </reaction>
</comment>
<dbReference type="PROSITE" id="PS51198">
    <property type="entry name" value="UVRD_HELICASE_ATP_BIND"/>
    <property type="match status" value="1"/>
</dbReference>
<dbReference type="Gene3D" id="3.40.50.300">
    <property type="entry name" value="P-loop containing nucleotide triphosphate hydrolases"/>
    <property type="match status" value="2"/>
</dbReference>
<feature type="active site" description="For nuclease activity" evidence="15">
    <location>
        <position position="1074"/>
    </location>
</feature>
<evidence type="ECO:0000256" key="6">
    <source>
        <dbReference type="ARBA" id="ARBA00022806"/>
    </source>
</evidence>
<dbReference type="GO" id="GO:0005524">
    <property type="term" value="F:ATP binding"/>
    <property type="evidence" value="ECO:0007669"/>
    <property type="project" value="UniProtKB-UniRule"/>
</dbReference>
<dbReference type="GO" id="GO:0043138">
    <property type="term" value="F:3'-5' DNA helicase activity"/>
    <property type="evidence" value="ECO:0007669"/>
    <property type="project" value="UniProtKB-UniRule"/>
</dbReference>
<dbReference type="SUPFAM" id="SSF52980">
    <property type="entry name" value="Restriction endonuclease-like"/>
    <property type="match status" value="1"/>
</dbReference>
<name>A0A091B1L2_9GAMM</name>
<keyword evidence="11 15" id="KW-0234">DNA repair</keyword>
<keyword evidence="10 15" id="KW-0238">DNA-binding</keyword>
<accession>A0A091B1L2</accession>
<dbReference type="InterPro" id="IPR014016">
    <property type="entry name" value="UvrD-like_ATP-bd"/>
</dbReference>
<dbReference type="GO" id="GO:0016887">
    <property type="term" value="F:ATP hydrolysis activity"/>
    <property type="evidence" value="ECO:0007669"/>
    <property type="project" value="RHEA"/>
</dbReference>
<evidence type="ECO:0000313" key="19">
    <source>
        <dbReference type="EMBL" id="KFN46463.1"/>
    </source>
</evidence>
<evidence type="ECO:0000256" key="1">
    <source>
        <dbReference type="ARBA" id="ARBA00022722"/>
    </source>
</evidence>
<dbReference type="RefSeq" id="WP_034212017.1">
    <property type="nucleotide sequence ID" value="NZ_AVCK01000016.1"/>
</dbReference>
<dbReference type="PANTHER" id="PTHR11070">
    <property type="entry name" value="UVRD / RECB / PCRA DNA HELICASE FAMILY MEMBER"/>
    <property type="match status" value="1"/>
</dbReference>
<feature type="binding site" evidence="15">
    <location>
        <position position="1061"/>
    </location>
    <ligand>
        <name>Mg(2+)</name>
        <dbReference type="ChEBI" id="CHEBI:18420"/>
    </ligand>
</feature>
<dbReference type="PANTHER" id="PTHR11070:SF23">
    <property type="entry name" value="RECBCD ENZYME SUBUNIT RECB"/>
    <property type="match status" value="1"/>
</dbReference>
<comment type="subunit">
    <text evidence="15">Heterotrimer of RecB, RecC and RecD. All subunits contribute to DNA-binding. Interacts with RecA.</text>
</comment>
<dbReference type="PROSITE" id="PS51217">
    <property type="entry name" value="UVRD_HELICASE_CTER"/>
    <property type="match status" value="1"/>
</dbReference>
<dbReference type="Gene3D" id="1.10.486.10">
    <property type="entry name" value="PCRA, domain 4"/>
    <property type="match status" value="1"/>
</dbReference>
<keyword evidence="8 15" id="KW-0067">ATP-binding</keyword>
<dbReference type="eggNOG" id="COG1074">
    <property type="taxonomic scope" value="Bacteria"/>
</dbReference>
<evidence type="ECO:0000256" key="16">
    <source>
        <dbReference type="PROSITE-ProRule" id="PRU00560"/>
    </source>
</evidence>
<dbReference type="InterPro" id="IPR038726">
    <property type="entry name" value="PDDEXK_AddAB-type"/>
</dbReference>
<keyword evidence="6 15" id="KW-0347">Helicase</keyword>
<evidence type="ECO:0000259" key="17">
    <source>
        <dbReference type="PROSITE" id="PS51198"/>
    </source>
</evidence>
<dbReference type="InterPro" id="IPR014017">
    <property type="entry name" value="DNA_helicase_UvrD-like_C"/>
</dbReference>